<organism evidence="1 2">
    <name type="scientific">Eleusine coracana subsp. coracana</name>
    <dbReference type="NCBI Taxonomy" id="191504"/>
    <lineage>
        <taxon>Eukaryota</taxon>
        <taxon>Viridiplantae</taxon>
        <taxon>Streptophyta</taxon>
        <taxon>Embryophyta</taxon>
        <taxon>Tracheophyta</taxon>
        <taxon>Spermatophyta</taxon>
        <taxon>Magnoliopsida</taxon>
        <taxon>Liliopsida</taxon>
        <taxon>Poales</taxon>
        <taxon>Poaceae</taxon>
        <taxon>PACMAD clade</taxon>
        <taxon>Chloridoideae</taxon>
        <taxon>Cynodonteae</taxon>
        <taxon>Eleusininae</taxon>
        <taxon>Eleusine</taxon>
    </lineage>
</organism>
<dbReference type="EMBL" id="BQKI01000004">
    <property type="protein sequence ID" value="GJM94127.1"/>
    <property type="molecule type" value="Genomic_DNA"/>
</dbReference>
<sequence length="146" mass="15587">MSPVVLISAASGCAHPQKKSARTAAMRSGWDLAHTRRAVSAWMKMAKNSRAQPLVFSRPGGRDGWVGNGRMRGRTEVGCVARRGERSGRLAGVVATVTRRSRLARRPVRSRCGSAWPCAGKGMMSELDALGEKGCGAHSQSDNTPI</sequence>
<keyword evidence="2" id="KW-1185">Reference proteome</keyword>
<comment type="caution">
    <text evidence="1">The sequence shown here is derived from an EMBL/GenBank/DDBJ whole genome shotgun (WGS) entry which is preliminary data.</text>
</comment>
<reference evidence="1" key="1">
    <citation type="journal article" date="2018" name="DNA Res.">
        <title>Multiple hybrid de novo genome assembly of finger millet, an orphan allotetraploid crop.</title>
        <authorList>
            <person name="Hatakeyama M."/>
            <person name="Aluri S."/>
            <person name="Balachadran M.T."/>
            <person name="Sivarajan S.R."/>
            <person name="Patrignani A."/>
            <person name="Gruter S."/>
            <person name="Poveda L."/>
            <person name="Shimizu-Inatsugi R."/>
            <person name="Baeten J."/>
            <person name="Francoijs K.J."/>
            <person name="Nataraja K.N."/>
            <person name="Reddy Y.A.N."/>
            <person name="Phadnis S."/>
            <person name="Ravikumar R.L."/>
            <person name="Schlapbach R."/>
            <person name="Sreeman S.M."/>
            <person name="Shimizu K.K."/>
        </authorList>
    </citation>
    <scope>NUCLEOTIDE SEQUENCE</scope>
</reference>
<accession>A0AAV5C7Q9</accession>
<dbReference type="AlphaFoldDB" id="A0AAV5C7Q9"/>
<dbReference type="Proteomes" id="UP001054889">
    <property type="component" value="Unassembled WGS sequence"/>
</dbReference>
<protein>
    <submittedName>
        <fullName evidence="1">Uncharacterized protein</fullName>
    </submittedName>
</protein>
<evidence type="ECO:0000313" key="2">
    <source>
        <dbReference type="Proteomes" id="UP001054889"/>
    </source>
</evidence>
<proteinExistence type="predicted"/>
<name>A0AAV5C7Q9_ELECO</name>
<evidence type="ECO:0000313" key="1">
    <source>
        <dbReference type="EMBL" id="GJM94127.1"/>
    </source>
</evidence>
<reference evidence="1" key="2">
    <citation type="submission" date="2021-12" db="EMBL/GenBank/DDBJ databases">
        <title>Resequencing data analysis of finger millet.</title>
        <authorList>
            <person name="Hatakeyama M."/>
            <person name="Aluri S."/>
            <person name="Balachadran M.T."/>
            <person name="Sivarajan S.R."/>
            <person name="Poveda L."/>
            <person name="Shimizu-Inatsugi R."/>
            <person name="Schlapbach R."/>
            <person name="Sreeman S.M."/>
            <person name="Shimizu K.K."/>
        </authorList>
    </citation>
    <scope>NUCLEOTIDE SEQUENCE</scope>
</reference>
<gene>
    <name evidence="1" type="primary">ga10744</name>
    <name evidence="1" type="ORF">PR202_ga10744</name>
</gene>